<feature type="transmembrane region" description="Helical" evidence="1">
    <location>
        <begin position="149"/>
        <end position="177"/>
    </location>
</feature>
<sequence length="570" mass="61880">MSKVWTLTKVLFKCGLGSSFGKNNKKTSSQTVRIILVVLVGVCMLPYIFMLYMAGAGGYELLAPAGQPGLVLELGAYVGALVTLIFGIPMVISVFYLSADIEKLIPLPVKPWWVVCAKFLVVLAYEYLMTIVFIGPLFVGYGVASGGGVLYWLFTVLGILCLPVVPLVYASVFAMLLMRIFRRLKNKDFLTIVGTMFGLVIGFSISGLSGYMGGMEDSSAMQALLLEKGNSLAGIISGFFPNFRFLVRGLADESILQMALFLLTIAAVVAAFLWLAQKIYFSGVVGMGESASRARRMTKEESMKLNRRSTVQRSYLKKEWRQMFRTPIYFLNCALMTFIWPVFFAIPLVLGLSGAKGSAEGMPSADELIEGLSQMLAEPAVQGIILIVVFGITVFICSCSAAASTAVSREGKGYYFMKYIPVPYEVQVRAKVHLGIVIGWLGTLLYVLIAGVMGIVLLGLNPLVVVFALVISALTVVMANYLQMLVDLSNPKLTWDNEQIAVKQNMNVMLGMVLVLGACLVLGAAAFLLYAVLPLYAVAGVMCVLLAAADAALYKLVPMFGARKLAELEE</sequence>
<name>A0A4Q7PQ64_9FIRM</name>
<comment type="caution">
    <text evidence="2">The sequence shown here is derived from an EMBL/GenBank/DDBJ whole genome shotgun (WGS) entry which is preliminary data.</text>
</comment>
<feature type="transmembrane region" description="Helical" evidence="1">
    <location>
        <begin position="189"/>
        <end position="212"/>
    </location>
</feature>
<protein>
    <submittedName>
        <fullName evidence="2">ABC-2 type transport system permease protein</fullName>
    </submittedName>
</protein>
<dbReference type="Proteomes" id="UP000292927">
    <property type="component" value="Unassembled WGS sequence"/>
</dbReference>
<feature type="transmembrane region" description="Helical" evidence="1">
    <location>
        <begin position="119"/>
        <end position="143"/>
    </location>
</feature>
<feature type="transmembrane region" description="Helical" evidence="1">
    <location>
        <begin position="464"/>
        <end position="486"/>
    </location>
</feature>
<feature type="transmembrane region" description="Helical" evidence="1">
    <location>
        <begin position="384"/>
        <end position="407"/>
    </location>
</feature>
<feature type="transmembrane region" description="Helical" evidence="1">
    <location>
        <begin position="328"/>
        <end position="350"/>
    </location>
</feature>
<dbReference type="InterPro" id="IPR031599">
    <property type="entry name" value="ABC_tran_2"/>
</dbReference>
<keyword evidence="1" id="KW-0812">Transmembrane</keyword>
<evidence type="ECO:0000313" key="2">
    <source>
        <dbReference type="EMBL" id="RZT02655.1"/>
    </source>
</evidence>
<dbReference type="AlphaFoldDB" id="A0A4Q7PQ64"/>
<accession>A0A4Q7PQ64</accession>
<feature type="transmembrane region" description="Helical" evidence="1">
    <location>
        <begin position="74"/>
        <end position="98"/>
    </location>
</feature>
<feature type="transmembrane region" description="Helical" evidence="1">
    <location>
        <begin position="535"/>
        <end position="554"/>
    </location>
</feature>
<evidence type="ECO:0000313" key="3">
    <source>
        <dbReference type="Proteomes" id="UP000292927"/>
    </source>
</evidence>
<feature type="transmembrane region" description="Helical" evidence="1">
    <location>
        <begin position="34"/>
        <end position="54"/>
    </location>
</feature>
<evidence type="ECO:0000256" key="1">
    <source>
        <dbReference type="SAM" id="Phobius"/>
    </source>
</evidence>
<dbReference type="RefSeq" id="WP_130433217.1">
    <property type="nucleotide sequence ID" value="NZ_SGXF01000001.1"/>
</dbReference>
<dbReference type="EMBL" id="SGXF01000001">
    <property type="protein sequence ID" value="RZT02655.1"/>
    <property type="molecule type" value="Genomic_DNA"/>
</dbReference>
<reference evidence="2 3" key="1">
    <citation type="submission" date="2019-02" db="EMBL/GenBank/DDBJ databases">
        <title>Genomic Encyclopedia of Type Strains, Phase IV (KMG-IV): sequencing the most valuable type-strain genomes for metagenomic binning, comparative biology and taxonomic classification.</title>
        <authorList>
            <person name="Goeker M."/>
        </authorList>
    </citation>
    <scope>NUCLEOTIDE SEQUENCE [LARGE SCALE GENOMIC DNA]</scope>
    <source>
        <strain evidence="2 3">DSM 29486</strain>
    </source>
</reference>
<proteinExistence type="predicted"/>
<feature type="transmembrane region" description="Helical" evidence="1">
    <location>
        <begin position="507"/>
        <end position="529"/>
    </location>
</feature>
<dbReference type="Pfam" id="PF16949">
    <property type="entry name" value="ABC_tran_2"/>
    <property type="match status" value="1"/>
</dbReference>
<organism evidence="2 3">
    <name type="scientific">Cuneatibacter caecimuris</name>
    <dbReference type="NCBI Taxonomy" id="1796618"/>
    <lineage>
        <taxon>Bacteria</taxon>
        <taxon>Bacillati</taxon>
        <taxon>Bacillota</taxon>
        <taxon>Clostridia</taxon>
        <taxon>Lachnospirales</taxon>
        <taxon>Lachnospiraceae</taxon>
        <taxon>Cuneatibacter</taxon>
    </lineage>
</organism>
<feature type="transmembrane region" description="Helical" evidence="1">
    <location>
        <begin position="255"/>
        <end position="276"/>
    </location>
</feature>
<feature type="transmembrane region" description="Helical" evidence="1">
    <location>
        <begin position="434"/>
        <end position="458"/>
    </location>
</feature>
<keyword evidence="3" id="KW-1185">Reference proteome</keyword>
<gene>
    <name evidence="2" type="ORF">EV209_0777</name>
</gene>
<dbReference type="OrthoDB" id="138672at2"/>
<keyword evidence="1" id="KW-1133">Transmembrane helix</keyword>
<keyword evidence="1" id="KW-0472">Membrane</keyword>